<protein>
    <recommendedName>
        <fullName evidence="4">F-box domain-containing protein</fullName>
    </recommendedName>
</protein>
<name>A0A9P3PY94_LYOSH</name>
<dbReference type="Gene3D" id="3.80.10.10">
    <property type="entry name" value="Ribonuclease Inhibitor"/>
    <property type="match status" value="1"/>
</dbReference>
<dbReference type="Proteomes" id="UP001063166">
    <property type="component" value="Unassembled WGS sequence"/>
</dbReference>
<dbReference type="OrthoDB" id="3159295at2759"/>
<dbReference type="EMBL" id="BRPK01000013">
    <property type="protein sequence ID" value="GLB43351.1"/>
    <property type="molecule type" value="Genomic_DNA"/>
</dbReference>
<reference evidence="2" key="1">
    <citation type="submission" date="2022-07" db="EMBL/GenBank/DDBJ databases">
        <title>The genome of Lyophyllum shimeji provides insight into the initial evolution of ectomycorrhizal fungal genome.</title>
        <authorList>
            <person name="Kobayashi Y."/>
            <person name="Shibata T."/>
            <person name="Hirakawa H."/>
            <person name="Shigenobu S."/>
            <person name="Nishiyama T."/>
            <person name="Yamada A."/>
            <person name="Hasebe M."/>
            <person name="Kawaguchi M."/>
        </authorList>
    </citation>
    <scope>NUCLEOTIDE SEQUENCE</scope>
    <source>
        <strain evidence="2">AT787</strain>
    </source>
</reference>
<proteinExistence type="predicted"/>
<sequence length="424" mass="47218">MVSRTSSLLRARSRPIPNKLLRSSTFDARFPSPRVPHELIDHILGFALLPALDTPKSLEFSSVVPFTLVSAGFRQIALRRFFRDIALTCTTQWTMLFNLLEAEANRTPGRTSSGSFAWVKSLTASSNVLSYKPIRLSYLSYLRVLSIDLAREGLSTQHPLLSSLFSYLEPTNACPNLTSLKLSNLPRVDVLLLRLIAKQFPRLTDLYLSCTERIAFECCWACFEDSLSCTTHSPIPDNYSDAATMAEAFASALKPLTPLKHLHLGIFLSDERLLYSHIAHSIGDGEHLGMVANSFICKACFDKAVHTVRPLEVAASIIFGQQLKALKTIGWSSFFSSDPGHTRLHQHINSDDTVDEQIAPAGKSQDEVSCSDEDPNDDDDDADDGVAQAPEFAPDIDLKTTFRIMRSDGRIRVRRASWRDVEDL</sequence>
<dbReference type="InterPro" id="IPR032675">
    <property type="entry name" value="LRR_dom_sf"/>
</dbReference>
<organism evidence="2 3">
    <name type="scientific">Lyophyllum shimeji</name>
    <name type="common">Hon-shimeji</name>
    <name type="synonym">Tricholoma shimeji</name>
    <dbReference type="NCBI Taxonomy" id="47721"/>
    <lineage>
        <taxon>Eukaryota</taxon>
        <taxon>Fungi</taxon>
        <taxon>Dikarya</taxon>
        <taxon>Basidiomycota</taxon>
        <taxon>Agaricomycotina</taxon>
        <taxon>Agaricomycetes</taxon>
        <taxon>Agaricomycetidae</taxon>
        <taxon>Agaricales</taxon>
        <taxon>Tricholomatineae</taxon>
        <taxon>Lyophyllaceae</taxon>
        <taxon>Lyophyllum</taxon>
    </lineage>
</organism>
<feature type="region of interest" description="Disordered" evidence="1">
    <location>
        <begin position="360"/>
        <end position="394"/>
    </location>
</feature>
<evidence type="ECO:0000256" key="1">
    <source>
        <dbReference type="SAM" id="MobiDB-lite"/>
    </source>
</evidence>
<dbReference type="AlphaFoldDB" id="A0A9P3PY94"/>
<comment type="caution">
    <text evidence="2">The sequence shown here is derived from an EMBL/GenBank/DDBJ whole genome shotgun (WGS) entry which is preliminary data.</text>
</comment>
<evidence type="ECO:0000313" key="2">
    <source>
        <dbReference type="EMBL" id="GLB43351.1"/>
    </source>
</evidence>
<gene>
    <name evidence="2" type="ORF">LshimejAT787_1302520</name>
</gene>
<evidence type="ECO:0008006" key="4">
    <source>
        <dbReference type="Google" id="ProtNLM"/>
    </source>
</evidence>
<keyword evidence="3" id="KW-1185">Reference proteome</keyword>
<evidence type="ECO:0000313" key="3">
    <source>
        <dbReference type="Proteomes" id="UP001063166"/>
    </source>
</evidence>
<feature type="compositionally biased region" description="Acidic residues" evidence="1">
    <location>
        <begin position="369"/>
        <end position="384"/>
    </location>
</feature>
<accession>A0A9P3PY94</accession>